<dbReference type="PANTHER" id="PTHR18945">
    <property type="entry name" value="NEUROTRANSMITTER GATED ION CHANNEL"/>
    <property type="match status" value="1"/>
</dbReference>
<dbReference type="PRINTS" id="PR00252">
    <property type="entry name" value="NRIONCHANNEL"/>
</dbReference>
<feature type="domain" description="Neurotransmitter-gated ion-channel ligand-binding" evidence="6">
    <location>
        <begin position="23"/>
        <end position="196"/>
    </location>
</feature>
<sequence length="385" mass="42834">MLLTLLILCFIELSSCTDVVINRLHKKIFDNYNPDARPVINPSAAVDVAVGFHIESIKKLESSSETLVASIWVGLTWKDEFLVWNETDYDDIRRIVIPAKRVWIPDLYFSNSVSMQSAIVTPGDYSKLSLYSNGTVVSYFGRTTETRCRMNLGKFPFDTQICSISLAHWTSTVSEVKLSKKEMPSLVEVSGTWNLAHLLAKEEFIDFVGQQQLILQISLSRYPLFYVLTIILPICLLAVLNPVVFLVPAESGEKISLSVSILLAYSVILSALSELLPEVSDNISILGVYVCIMLCLKVVSVLASVGALSLYHRSGSVPGEGVYHWLGKNGRWGIKNTKVCQVDVNADKEIISWQDVSRAFDRLMFCIMSAAALLISIVCASFIFQ</sequence>
<dbReference type="InterPro" id="IPR018000">
    <property type="entry name" value="Neurotransmitter_ion_chnl_CS"/>
</dbReference>
<evidence type="ECO:0000259" key="7">
    <source>
        <dbReference type="Pfam" id="PF02932"/>
    </source>
</evidence>
<dbReference type="Gene3D" id="2.70.170.10">
    <property type="entry name" value="Neurotransmitter-gated ion-channel ligand-binding domain"/>
    <property type="match status" value="1"/>
</dbReference>
<dbReference type="GO" id="GO:0004888">
    <property type="term" value="F:transmembrane signaling receptor activity"/>
    <property type="evidence" value="ECO:0007669"/>
    <property type="project" value="InterPro"/>
</dbReference>
<accession>A0AAN8K1M6</accession>
<feature type="transmembrane region" description="Helical" evidence="5">
    <location>
        <begin position="285"/>
        <end position="311"/>
    </location>
</feature>
<reference evidence="8 9" key="1">
    <citation type="submission" date="2024-01" db="EMBL/GenBank/DDBJ databases">
        <title>The genome of the rayed Mediterranean limpet Patella caerulea (Linnaeus, 1758).</title>
        <authorList>
            <person name="Anh-Thu Weber A."/>
            <person name="Halstead-Nussloch G."/>
        </authorList>
    </citation>
    <scope>NUCLEOTIDE SEQUENCE [LARGE SCALE GENOMIC DNA]</scope>
    <source>
        <strain evidence="8">AATW-2023a</strain>
        <tissue evidence="8">Whole specimen</tissue>
    </source>
</reference>
<dbReference type="PROSITE" id="PS00236">
    <property type="entry name" value="NEUROTR_ION_CHANNEL"/>
    <property type="match status" value="1"/>
</dbReference>
<proteinExistence type="inferred from homology"/>
<dbReference type="CDD" id="cd19051">
    <property type="entry name" value="LGIC_TM_cation"/>
    <property type="match status" value="1"/>
</dbReference>
<comment type="subcellular location">
    <subcellularLocation>
        <location evidence="1">Membrane</location>
        <topology evidence="1">Multi-pass membrane protein</topology>
    </subcellularLocation>
</comment>
<dbReference type="FunFam" id="2.70.170.10:FF:000028">
    <property type="entry name" value="AcetylCholine Receptor"/>
    <property type="match status" value="1"/>
</dbReference>
<evidence type="ECO:0000313" key="9">
    <source>
        <dbReference type="Proteomes" id="UP001347796"/>
    </source>
</evidence>
<evidence type="ECO:0000256" key="4">
    <source>
        <dbReference type="ARBA" id="ARBA00023136"/>
    </source>
</evidence>
<evidence type="ECO:0000256" key="2">
    <source>
        <dbReference type="ARBA" id="ARBA00022692"/>
    </source>
</evidence>
<evidence type="ECO:0000313" key="8">
    <source>
        <dbReference type="EMBL" id="KAK6187536.1"/>
    </source>
</evidence>
<evidence type="ECO:0000259" key="6">
    <source>
        <dbReference type="Pfam" id="PF02931"/>
    </source>
</evidence>
<feature type="transmembrane region" description="Helical" evidence="5">
    <location>
        <begin position="255"/>
        <end position="273"/>
    </location>
</feature>
<keyword evidence="5" id="KW-0732">Signal</keyword>
<keyword evidence="2 5" id="KW-0812">Transmembrane</keyword>
<dbReference type="InterPro" id="IPR006202">
    <property type="entry name" value="Neur_chan_lig-bd"/>
</dbReference>
<feature type="signal peptide" evidence="5">
    <location>
        <begin position="1"/>
        <end position="16"/>
    </location>
</feature>
<dbReference type="Gene3D" id="1.20.58.390">
    <property type="entry name" value="Neurotransmitter-gated ion-channel transmembrane domain"/>
    <property type="match status" value="1"/>
</dbReference>
<keyword evidence="4 5" id="KW-0472">Membrane</keyword>
<keyword evidence="9" id="KW-1185">Reference proteome</keyword>
<dbReference type="InterPro" id="IPR036719">
    <property type="entry name" value="Neuro-gated_channel_TM_sf"/>
</dbReference>
<comment type="similarity">
    <text evidence="5">Belongs to the ligand-gated ion channel (TC 1.A.9) family.</text>
</comment>
<dbReference type="GO" id="GO:0005230">
    <property type="term" value="F:extracellular ligand-gated monoatomic ion channel activity"/>
    <property type="evidence" value="ECO:0007669"/>
    <property type="project" value="InterPro"/>
</dbReference>
<gene>
    <name evidence="8" type="ORF">SNE40_005537</name>
</gene>
<feature type="domain" description="Neurotransmitter-gated ion-channel transmembrane" evidence="7">
    <location>
        <begin position="230"/>
        <end position="315"/>
    </location>
</feature>
<dbReference type="SUPFAM" id="SSF63712">
    <property type="entry name" value="Nicotinic receptor ligand binding domain-like"/>
    <property type="match status" value="1"/>
</dbReference>
<organism evidence="8 9">
    <name type="scientific">Patella caerulea</name>
    <name type="common">Rayed Mediterranean limpet</name>
    <dbReference type="NCBI Taxonomy" id="87958"/>
    <lineage>
        <taxon>Eukaryota</taxon>
        <taxon>Metazoa</taxon>
        <taxon>Spiralia</taxon>
        <taxon>Lophotrochozoa</taxon>
        <taxon>Mollusca</taxon>
        <taxon>Gastropoda</taxon>
        <taxon>Patellogastropoda</taxon>
        <taxon>Patelloidea</taxon>
        <taxon>Patellidae</taxon>
        <taxon>Patella</taxon>
    </lineage>
</organism>
<dbReference type="InterPro" id="IPR006201">
    <property type="entry name" value="Neur_channel"/>
</dbReference>
<feature type="transmembrane region" description="Helical" evidence="5">
    <location>
        <begin position="363"/>
        <end position="384"/>
    </location>
</feature>
<dbReference type="Pfam" id="PF02932">
    <property type="entry name" value="Neur_chan_memb"/>
    <property type="match status" value="1"/>
</dbReference>
<dbReference type="InterPro" id="IPR036734">
    <property type="entry name" value="Neur_chan_lig-bd_sf"/>
</dbReference>
<keyword evidence="5" id="KW-0407">Ion channel</keyword>
<dbReference type="InterPro" id="IPR006029">
    <property type="entry name" value="Neurotrans-gated_channel_TM"/>
</dbReference>
<dbReference type="Proteomes" id="UP001347796">
    <property type="component" value="Unassembled WGS sequence"/>
</dbReference>
<comment type="caution">
    <text evidence="8">The sequence shown here is derived from an EMBL/GenBank/DDBJ whole genome shotgun (WGS) entry which is preliminary data.</text>
</comment>
<dbReference type="SUPFAM" id="SSF90112">
    <property type="entry name" value="Neurotransmitter-gated ion-channel transmembrane pore"/>
    <property type="match status" value="1"/>
</dbReference>
<keyword evidence="5" id="KW-0813">Transport</keyword>
<dbReference type="GO" id="GO:0016020">
    <property type="term" value="C:membrane"/>
    <property type="evidence" value="ECO:0007669"/>
    <property type="project" value="UniProtKB-SubCell"/>
</dbReference>
<dbReference type="Pfam" id="PF02931">
    <property type="entry name" value="Neur_chan_LBD"/>
    <property type="match status" value="1"/>
</dbReference>
<dbReference type="EMBL" id="JAZGQO010000004">
    <property type="protein sequence ID" value="KAK6187536.1"/>
    <property type="molecule type" value="Genomic_DNA"/>
</dbReference>
<feature type="chain" id="PRO_5042666433" evidence="5">
    <location>
        <begin position="17"/>
        <end position="385"/>
    </location>
</feature>
<evidence type="ECO:0000256" key="1">
    <source>
        <dbReference type="ARBA" id="ARBA00004141"/>
    </source>
</evidence>
<evidence type="ECO:0000256" key="3">
    <source>
        <dbReference type="ARBA" id="ARBA00022989"/>
    </source>
</evidence>
<protein>
    <submittedName>
        <fullName evidence="8">Uncharacterized protein</fullName>
    </submittedName>
</protein>
<dbReference type="CDD" id="cd18989">
    <property type="entry name" value="LGIC_ECD_cation"/>
    <property type="match status" value="1"/>
</dbReference>
<keyword evidence="3 5" id="KW-1133">Transmembrane helix</keyword>
<feature type="transmembrane region" description="Helical" evidence="5">
    <location>
        <begin position="224"/>
        <end position="248"/>
    </location>
</feature>
<name>A0AAN8K1M6_PATCE</name>
<keyword evidence="5" id="KW-0406">Ion transport</keyword>
<dbReference type="InterPro" id="IPR038050">
    <property type="entry name" value="Neuro_actylchol_rec"/>
</dbReference>
<dbReference type="AlphaFoldDB" id="A0AAN8K1M6"/>
<evidence type="ECO:0000256" key="5">
    <source>
        <dbReference type="RuleBase" id="RU000687"/>
    </source>
</evidence>